<dbReference type="EMBL" id="UGQL01000001">
    <property type="protein sequence ID" value="STZ27747.1"/>
    <property type="molecule type" value="Genomic_DNA"/>
</dbReference>
<protein>
    <submittedName>
        <fullName evidence="2">Uncharacterized protein</fullName>
    </submittedName>
</protein>
<keyword evidence="3" id="KW-1185">Reference proteome</keyword>
<sequence>MLKNVNFYFIAIYSTEINTYIPHLFIYLKIKNEVKKCIQCNRFDSWTTIFLNEDHLKRMVGNLKHGMAYHKIEIES</sequence>
<keyword evidence="1" id="KW-0812">Transmembrane</keyword>
<organism evidence="2 3">
    <name type="scientific">Myroides odoratus</name>
    <name type="common">Flavobacterium odoratum</name>
    <dbReference type="NCBI Taxonomy" id="256"/>
    <lineage>
        <taxon>Bacteria</taxon>
        <taxon>Pseudomonadati</taxon>
        <taxon>Bacteroidota</taxon>
        <taxon>Flavobacteriia</taxon>
        <taxon>Flavobacteriales</taxon>
        <taxon>Flavobacteriaceae</taxon>
        <taxon>Myroides</taxon>
    </lineage>
</organism>
<feature type="transmembrane region" description="Helical" evidence="1">
    <location>
        <begin position="6"/>
        <end position="28"/>
    </location>
</feature>
<proteinExistence type="predicted"/>
<gene>
    <name evidence="2" type="ORF">NCTC11179_01283</name>
</gene>
<dbReference type="Proteomes" id="UP000255024">
    <property type="component" value="Unassembled WGS sequence"/>
</dbReference>
<evidence type="ECO:0000313" key="3">
    <source>
        <dbReference type="Proteomes" id="UP000255024"/>
    </source>
</evidence>
<reference evidence="2 3" key="1">
    <citation type="submission" date="2018-06" db="EMBL/GenBank/DDBJ databases">
        <authorList>
            <consortium name="Pathogen Informatics"/>
            <person name="Doyle S."/>
        </authorList>
    </citation>
    <scope>NUCLEOTIDE SEQUENCE [LARGE SCALE GENOMIC DNA]</scope>
    <source>
        <strain evidence="2 3">NCTC11179</strain>
    </source>
</reference>
<keyword evidence="1" id="KW-0472">Membrane</keyword>
<accession>A0A378RNL6</accession>
<keyword evidence="1" id="KW-1133">Transmembrane helix</keyword>
<dbReference type="AlphaFoldDB" id="A0A378RNL6"/>
<evidence type="ECO:0000256" key="1">
    <source>
        <dbReference type="SAM" id="Phobius"/>
    </source>
</evidence>
<name>A0A378RNL6_MYROD</name>
<evidence type="ECO:0000313" key="2">
    <source>
        <dbReference type="EMBL" id="STZ27747.1"/>
    </source>
</evidence>